<dbReference type="InterPro" id="IPR029033">
    <property type="entry name" value="His_PPase_superfam"/>
</dbReference>
<dbReference type="FunFam" id="3.40.50.1240:FF:000003">
    <property type="entry name" value="2,3-bisphosphoglycerate-dependent phosphoglycerate mutase"/>
    <property type="match status" value="1"/>
</dbReference>
<feature type="binding site" evidence="7">
    <location>
        <begin position="190"/>
        <end position="191"/>
    </location>
    <ligand>
        <name>substrate</name>
    </ligand>
</feature>
<comment type="catalytic activity">
    <reaction evidence="1">
        <text>(2R)-2-phosphoglycerate = (2R)-3-phosphoglycerate</text>
        <dbReference type="Rhea" id="RHEA:15901"/>
        <dbReference type="ChEBI" id="CHEBI:58272"/>
        <dbReference type="ChEBI" id="CHEBI:58289"/>
        <dbReference type="EC" id="5.4.2.11"/>
    </reaction>
</comment>
<evidence type="ECO:0000256" key="2">
    <source>
        <dbReference type="ARBA" id="ARBA00006717"/>
    </source>
</evidence>
<comment type="caution">
    <text evidence="9">The sequence shown here is derived from an EMBL/GenBank/DDBJ whole genome shotgun (WGS) entry which is preliminary data.</text>
</comment>
<organism evidence="9 10">
    <name type="scientific">Euplotes crassus</name>
    <dbReference type="NCBI Taxonomy" id="5936"/>
    <lineage>
        <taxon>Eukaryota</taxon>
        <taxon>Sar</taxon>
        <taxon>Alveolata</taxon>
        <taxon>Ciliophora</taxon>
        <taxon>Intramacronucleata</taxon>
        <taxon>Spirotrichea</taxon>
        <taxon>Hypotrichia</taxon>
        <taxon>Euplotida</taxon>
        <taxon>Euplotidae</taxon>
        <taxon>Moneuplotes</taxon>
    </lineage>
</organism>
<feature type="binding site" evidence="7">
    <location>
        <position position="67"/>
    </location>
    <ligand>
        <name>substrate</name>
    </ligand>
</feature>
<feature type="binding site" evidence="7">
    <location>
        <position position="105"/>
    </location>
    <ligand>
        <name>substrate</name>
    </ligand>
</feature>
<keyword evidence="4" id="KW-0324">Glycolysis</keyword>
<dbReference type="InterPro" id="IPR013078">
    <property type="entry name" value="His_Pase_superF_clade-1"/>
</dbReference>
<protein>
    <recommendedName>
        <fullName evidence="3">phosphoglycerate mutase (2,3-diphosphoglycerate-dependent)</fullName>
        <ecNumber evidence="3">5.4.2.11</ecNumber>
    </recommendedName>
</protein>
<evidence type="ECO:0000256" key="8">
    <source>
        <dbReference type="PIRSR" id="PIRSR613078-3"/>
    </source>
</evidence>
<reference evidence="9" key="1">
    <citation type="submission" date="2023-07" db="EMBL/GenBank/DDBJ databases">
        <authorList>
            <consortium name="AG Swart"/>
            <person name="Singh M."/>
            <person name="Singh A."/>
            <person name="Seah K."/>
            <person name="Emmerich C."/>
        </authorList>
    </citation>
    <scope>NUCLEOTIDE SEQUENCE</scope>
    <source>
        <strain evidence="9">DP1</strain>
    </source>
</reference>
<feature type="binding site" evidence="7">
    <location>
        <begin position="15"/>
        <end position="22"/>
    </location>
    <ligand>
        <name>substrate</name>
    </ligand>
</feature>
<comment type="similarity">
    <text evidence="2">Belongs to the phosphoglycerate mutase family. BPG-dependent PGAM subfamily.</text>
</comment>
<feature type="site" description="Transition state stabilizer" evidence="8">
    <location>
        <position position="189"/>
    </location>
</feature>
<dbReference type="Pfam" id="PF00300">
    <property type="entry name" value="His_Phos_1"/>
    <property type="match status" value="1"/>
</dbReference>
<dbReference type="Proteomes" id="UP001295684">
    <property type="component" value="Unassembled WGS sequence"/>
</dbReference>
<keyword evidence="5" id="KW-0413">Isomerase</keyword>
<evidence type="ECO:0000256" key="5">
    <source>
        <dbReference type="ARBA" id="ARBA00023235"/>
    </source>
</evidence>
<accession>A0AAD1XTN2</accession>
<name>A0AAD1XTN2_EUPCR</name>
<dbReference type="SMART" id="SM00855">
    <property type="entry name" value="PGAM"/>
    <property type="match status" value="1"/>
</dbReference>
<dbReference type="GO" id="GO:0004619">
    <property type="term" value="F:phosphoglycerate mutase activity"/>
    <property type="evidence" value="ECO:0007669"/>
    <property type="project" value="UniProtKB-EC"/>
</dbReference>
<feature type="active site" description="Proton donor/acceptor" evidence="6">
    <location>
        <position position="94"/>
    </location>
</feature>
<sequence length="256" mass="29678">MESTKEAKYKVVFARHGQSQWNKENRFTGWYDVGLTEQGREEARVAGELLKEKGFQFDVAHTSVLKRAILTLNGILDATDHHHIPVQKSWRLNERHYGALQGLNKAETAEKHGEDKVHIWRRSFDIPPPSLEDDDERHPKFDRKYSLVPKTALPSTESLKLTIDRVLPYWFDNICSDILEGKNVLVVAHGNSLRSMVKYLNNLSDEEIVGYNIPTGIPFVYEFDEDLKVVRNYYLIEEEELKARQEEVANQAKKKE</sequence>
<feature type="binding site" evidence="7">
    <location>
        <begin position="94"/>
        <end position="97"/>
    </location>
    <ligand>
        <name>substrate</name>
    </ligand>
</feature>
<dbReference type="PANTHER" id="PTHR11931">
    <property type="entry name" value="PHOSPHOGLYCERATE MUTASE"/>
    <property type="match status" value="1"/>
</dbReference>
<evidence type="ECO:0000256" key="6">
    <source>
        <dbReference type="PIRSR" id="PIRSR613078-1"/>
    </source>
</evidence>
<evidence type="ECO:0000256" key="1">
    <source>
        <dbReference type="ARBA" id="ARBA00000380"/>
    </source>
</evidence>
<feature type="active site" description="Tele-phosphohistidine intermediate" evidence="6">
    <location>
        <position position="16"/>
    </location>
</feature>
<evidence type="ECO:0000256" key="3">
    <source>
        <dbReference type="ARBA" id="ARBA00012028"/>
    </source>
</evidence>
<dbReference type="SUPFAM" id="SSF53254">
    <property type="entry name" value="Phosphoglycerate mutase-like"/>
    <property type="match status" value="1"/>
</dbReference>
<dbReference type="EMBL" id="CAMPGE010020648">
    <property type="protein sequence ID" value="CAI2378870.1"/>
    <property type="molecule type" value="Genomic_DNA"/>
</dbReference>
<evidence type="ECO:0000256" key="7">
    <source>
        <dbReference type="PIRSR" id="PIRSR613078-2"/>
    </source>
</evidence>
<dbReference type="InterPro" id="IPR005952">
    <property type="entry name" value="Phosphogly_mut1"/>
</dbReference>
<feature type="binding site" evidence="7">
    <location>
        <begin position="28"/>
        <end position="29"/>
    </location>
    <ligand>
        <name>substrate</name>
    </ligand>
</feature>
<gene>
    <name evidence="9" type="ORF">ECRASSUSDP1_LOCUS20270</name>
</gene>
<dbReference type="Gene3D" id="3.40.50.1240">
    <property type="entry name" value="Phosphoglycerate mutase-like"/>
    <property type="match status" value="1"/>
</dbReference>
<evidence type="ECO:0000313" key="10">
    <source>
        <dbReference type="Proteomes" id="UP001295684"/>
    </source>
</evidence>
<keyword evidence="10" id="KW-1185">Reference proteome</keyword>
<dbReference type="HAMAP" id="MF_01039">
    <property type="entry name" value="PGAM_GpmA"/>
    <property type="match status" value="1"/>
</dbReference>
<dbReference type="NCBIfam" id="NF010713">
    <property type="entry name" value="PRK14115.1"/>
    <property type="match status" value="1"/>
</dbReference>
<dbReference type="EC" id="5.4.2.11" evidence="3"/>
<evidence type="ECO:0000256" key="4">
    <source>
        <dbReference type="ARBA" id="ARBA00023152"/>
    </source>
</evidence>
<dbReference type="GO" id="GO:0006096">
    <property type="term" value="P:glycolytic process"/>
    <property type="evidence" value="ECO:0007669"/>
    <property type="project" value="UniProtKB-KW"/>
</dbReference>
<dbReference type="AlphaFoldDB" id="A0AAD1XTN2"/>
<proteinExistence type="inferred from homology"/>
<feature type="binding site" evidence="7">
    <location>
        <begin position="121"/>
        <end position="122"/>
    </location>
    <ligand>
        <name>substrate</name>
    </ligand>
</feature>
<dbReference type="CDD" id="cd07067">
    <property type="entry name" value="HP_PGM_like"/>
    <property type="match status" value="1"/>
</dbReference>
<dbReference type="NCBIfam" id="TIGR01258">
    <property type="entry name" value="pgm_1"/>
    <property type="match status" value="1"/>
</dbReference>
<evidence type="ECO:0000313" key="9">
    <source>
        <dbReference type="EMBL" id="CAI2378870.1"/>
    </source>
</evidence>
<dbReference type="PIRSF" id="PIRSF000709">
    <property type="entry name" value="6PFK_2-Ptase"/>
    <property type="match status" value="1"/>
</dbReference>